<comment type="similarity">
    <text evidence="4">Belongs to the CEP135/TSGA10 family.</text>
</comment>
<evidence type="ECO:0000313" key="7">
    <source>
        <dbReference type="EMBL" id="KAK1802809.1"/>
    </source>
</evidence>
<evidence type="ECO:0000313" key="8">
    <source>
        <dbReference type="Proteomes" id="UP001239994"/>
    </source>
</evidence>
<feature type="coiled-coil region" evidence="5">
    <location>
        <begin position="466"/>
        <end position="563"/>
    </location>
</feature>
<gene>
    <name evidence="7" type="ORF">P4O66_021338</name>
</gene>
<evidence type="ECO:0000256" key="4">
    <source>
        <dbReference type="ARBA" id="ARBA00038123"/>
    </source>
</evidence>
<organism evidence="7 8">
    <name type="scientific">Electrophorus voltai</name>
    <dbReference type="NCBI Taxonomy" id="2609070"/>
    <lineage>
        <taxon>Eukaryota</taxon>
        <taxon>Metazoa</taxon>
        <taxon>Chordata</taxon>
        <taxon>Craniata</taxon>
        <taxon>Vertebrata</taxon>
        <taxon>Euteleostomi</taxon>
        <taxon>Actinopterygii</taxon>
        <taxon>Neopterygii</taxon>
        <taxon>Teleostei</taxon>
        <taxon>Ostariophysi</taxon>
        <taxon>Gymnotiformes</taxon>
        <taxon>Gymnotoidei</taxon>
        <taxon>Gymnotidae</taxon>
        <taxon>Electrophorus</taxon>
    </lineage>
</organism>
<accession>A0AAD8ZPQ8</accession>
<name>A0AAD8ZPQ8_9TELE</name>
<evidence type="ECO:0000256" key="2">
    <source>
        <dbReference type="ARBA" id="ARBA00022490"/>
    </source>
</evidence>
<dbReference type="AlphaFoldDB" id="A0AAD8ZPQ8"/>
<feature type="region of interest" description="Disordered" evidence="6">
    <location>
        <begin position="1"/>
        <end position="28"/>
    </location>
</feature>
<keyword evidence="2" id="KW-0963">Cytoplasm</keyword>
<comment type="caution">
    <text evidence="7">The sequence shown here is derived from an EMBL/GenBank/DDBJ whole genome shotgun (WGS) entry which is preliminary data.</text>
</comment>
<dbReference type="PANTHER" id="PTHR20544:SF0">
    <property type="entry name" value="NUCLEOPROTEIN TPR_MLP1 DOMAIN-CONTAINING PROTEIN"/>
    <property type="match status" value="1"/>
</dbReference>
<evidence type="ECO:0000256" key="1">
    <source>
        <dbReference type="ARBA" id="ARBA00004114"/>
    </source>
</evidence>
<reference evidence="7" key="1">
    <citation type="submission" date="2023-03" db="EMBL/GenBank/DDBJ databases">
        <title>Electrophorus voltai genome.</title>
        <authorList>
            <person name="Bian C."/>
        </authorList>
    </citation>
    <scope>NUCLEOTIDE SEQUENCE</scope>
    <source>
        <strain evidence="7">CB-2022</strain>
        <tissue evidence="7">Muscle</tissue>
    </source>
</reference>
<sequence length="721" mass="82254">MQRTRRLGSPTRAPPACHSPTRHTPVKVAGGTYDSELMRALRERDEMQSMLDKYERHLSEMQANVRVLTTDRDKTRAHYLQAQEEIANLRREVLRSKASRGPKSSVTAQSMLKRLEAERDEARSNLHRMSTERDSLRERLKISQETAISERAHLEQRVEDLQNAVLTLEQERGEQKCRQTQMREATAALEEEVHTLSRKLAASQDDLGRLRNQYNTLRVCHGRTENSLSDANRRLATRTTELQSTQERSRQLEERSESLLKEVVGLKEELSVMQGTLSELGQCRDALQEQLERKSCQLSSANRQLEDKESTMHALKLEIKDLETTTNAVRVMMSSRERELDASRMKVSDLGDELATTLKAQEAMLRETAQLRSGLDRVRLDCQALQLKLDEAGQEKADLERKVQNYMSDTSRIKDLLSSKERECHELQEGRRQASAQAGGWEEQAREAEASAAELRMGLHTSDSERRALKTRVDSLEGSLQEALSAKQSQSAELSQLNHTLQKQKAELQHVEAELRRVEAERSHAQHDLEKMRELCIKLDTSKETVRQELEMWRSEAELVRDQLTSERAAARSLQGLLSDVREKELHRQLGSQEKLTEIQLLRDKLAVADSKASTQGREMVQLKTRSAQLEADLEATRKQLSNERFERERAVHELRRLGLSSSPHSPLLSSTLRSSTSPTRNSLSPHVSWSPERSSLAMPICPPPKSSPNRWAHMVLPLTL</sequence>
<dbReference type="InterPro" id="IPR051877">
    <property type="entry name" value="Centriole_BasalBody_StrucProt"/>
</dbReference>
<dbReference type="SUPFAM" id="SSF57997">
    <property type="entry name" value="Tropomyosin"/>
    <property type="match status" value="1"/>
</dbReference>
<evidence type="ECO:0000256" key="6">
    <source>
        <dbReference type="SAM" id="MobiDB-lite"/>
    </source>
</evidence>
<feature type="region of interest" description="Disordered" evidence="6">
    <location>
        <begin position="425"/>
        <end position="464"/>
    </location>
</feature>
<proteinExistence type="inferred from homology"/>
<comment type="subcellular location">
    <subcellularLocation>
        <location evidence="1">Cytoplasm</location>
        <location evidence="1">Cytoskeleton</location>
        <location evidence="1">Microtubule organizing center</location>
        <location evidence="1">Centrosome</location>
        <location evidence="1">Centriole</location>
    </subcellularLocation>
</comment>
<evidence type="ECO:0008006" key="9">
    <source>
        <dbReference type="Google" id="ProtNLM"/>
    </source>
</evidence>
<dbReference type="EMBL" id="JAROKS010000006">
    <property type="protein sequence ID" value="KAK1802809.1"/>
    <property type="molecule type" value="Genomic_DNA"/>
</dbReference>
<dbReference type="Proteomes" id="UP001239994">
    <property type="component" value="Unassembled WGS sequence"/>
</dbReference>
<dbReference type="PANTHER" id="PTHR20544">
    <property type="entry name" value="CENTROSOMAL PROTEIN CEP135"/>
    <property type="match status" value="1"/>
</dbReference>
<evidence type="ECO:0000256" key="3">
    <source>
        <dbReference type="ARBA" id="ARBA00023212"/>
    </source>
</evidence>
<dbReference type="GO" id="GO:0005814">
    <property type="term" value="C:centriole"/>
    <property type="evidence" value="ECO:0007669"/>
    <property type="project" value="UniProtKB-SubCell"/>
</dbReference>
<dbReference type="Gene3D" id="1.10.287.1490">
    <property type="match status" value="1"/>
</dbReference>
<feature type="compositionally biased region" description="Low complexity" evidence="6">
    <location>
        <begin position="658"/>
        <end position="686"/>
    </location>
</feature>
<evidence type="ECO:0000256" key="5">
    <source>
        <dbReference type="SAM" id="Coils"/>
    </source>
</evidence>
<keyword evidence="5" id="KW-0175">Coiled coil</keyword>
<feature type="non-terminal residue" evidence="7">
    <location>
        <position position="1"/>
    </location>
</feature>
<feature type="region of interest" description="Disordered" evidence="6">
    <location>
        <begin position="657"/>
        <end position="696"/>
    </location>
</feature>
<keyword evidence="8" id="KW-1185">Reference proteome</keyword>
<feature type="coiled-coil region" evidence="5">
    <location>
        <begin position="37"/>
        <end position="325"/>
    </location>
</feature>
<feature type="coiled-coil region" evidence="5">
    <location>
        <begin position="620"/>
        <end position="647"/>
    </location>
</feature>
<keyword evidence="3" id="KW-0206">Cytoskeleton</keyword>
<protein>
    <recommendedName>
        <fullName evidence="9">Testis specific, 10</fullName>
    </recommendedName>
</protein>